<dbReference type="InterPro" id="IPR011993">
    <property type="entry name" value="PH-like_dom_sf"/>
</dbReference>
<evidence type="ECO:0000256" key="4">
    <source>
        <dbReference type="SAM" id="MobiDB-lite"/>
    </source>
</evidence>
<evidence type="ECO:0000313" key="7">
    <source>
        <dbReference type="EMBL" id="PRP80936.1"/>
    </source>
</evidence>
<feature type="chain" id="PRO_5015118073" evidence="5">
    <location>
        <begin position="18"/>
        <end position="935"/>
    </location>
</feature>
<dbReference type="SMART" id="SM00404">
    <property type="entry name" value="PTPc_motif"/>
    <property type="match status" value="1"/>
</dbReference>
<protein>
    <submittedName>
        <fullName evidence="7">Myotubularin-related protein 2-like</fullName>
    </submittedName>
</protein>
<feature type="signal peptide" evidence="5">
    <location>
        <begin position="1"/>
        <end position="17"/>
    </location>
</feature>
<gene>
    <name evidence="7" type="ORF">PROFUN_11265</name>
</gene>
<comment type="similarity">
    <text evidence="1">Belongs to the protein-tyrosine phosphatase family. Non-receptor class myotubularin subfamily.</text>
</comment>
<evidence type="ECO:0000259" key="6">
    <source>
        <dbReference type="PROSITE" id="PS51339"/>
    </source>
</evidence>
<dbReference type="PANTHER" id="PTHR10807:SF128">
    <property type="entry name" value="PHOSPHATIDYLINOSITOL-3,5-BISPHOSPHATE 3-PHOSPHATASE"/>
    <property type="match status" value="1"/>
</dbReference>
<dbReference type="OrthoDB" id="271628at2759"/>
<comment type="caution">
    <text evidence="7">The sequence shown here is derived from an EMBL/GenBank/DDBJ whole genome shotgun (WGS) entry which is preliminary data.</text>
</comment>
<dbReference type="EMBL" id="MDYQ01000134">
    <property type="protein sequence ID" value="PRP80936.1"/>
    <property type="molecule type" value="Genomic_DNA"/>
</dbReference>
<feature type="active site" description="Phosphocysteine intermediate" evidence="2">
    <location>
        <position position="629"/>
    </location>
</feature>
<evidence type="ECO:0000256" key="1">
    <source>
        <dbReference type="ARBA" id="ARBA00007471"/>
    </source>
</evidence>
<dbReference type="Proteomes" id="UP000241769">
    <property type="component" value="Unassembled WGS sequence"/>
</dbReference>
<feature type="binding site" evidence="3">
    <location>
        <begin position="547"/>
        <end position="548"/>
    </location>
    <ligand>
        <name>substrate</name>
    </ligand>
</feature>
<evidence type="ECO:0000256" key="3">
    <source>
        <dbReference type="PIRSR" id="PIRSR630564-2"/>
    </source>
</evidence>
<dbReference type="GO" id="GO:0005737">
    <property type="term" value="C:cytoplasm"/>
    <property type="evidence" value="ECO:0007669"/>
    <property type="project" value="TreeGrafter"/>
</dbReference>
<feature type="region of interest" description="Disordered" evidence="4">
    <location>
        <begin position="133"/>
        <end position="158"/>
    </location>
</feature>
<dbReference type="InterPro" id="IPR010569">
    <property type="entry name" value="Myotubularin-like_Pase_dom"/>
</dbReference>
<dbReference type="InterPro" id="IPR016130">
    <property type="entry name" value="Tyr_Pase_AS"/>
</dbReference>
<dbReference type="PROSITE" id="PS51339">
    <property type="entry name" value="PPASE_MYOTUBULARIN"/>
    <property type="match status" value="1"/>
</dbReference>
<feature type="domain" description="Myotubularin phosphatase" evidence="6">
    <location>
        <begin position="389"/>
        <end position="795"/>
    </location>
</feature>
<reference evidence="7 8" key="1">
    <citation type="journal article" date="2018" name="Genome Biol. Evol.">
        <title>Multiple Roots of Fruiting Body Formation in Amoebozoa.</title>
        <authorList>
            <person name="Hillmann F."/>
            <person name="Forbes G."/>
            <person name="Novohradska S."/>
            <person name="Ferling I."/>
            <person name="Riege K."/>
            <person name="Groth M."/>
            <person name="Westermann M."/>
            <person name="Marz M."/>
            <person name="Spaller T."/>
            <person name="Winckler T."/>
            <person name="Schaap P."/>
            <person name="Glockner G."/>
        </authorList>
    </citation>
    <scope>NUCLEOTIDE SEQUENCE [LARGE SCALE GENOMIC DNA]</scope>
    <source>
        <strain evidence="7 8">Jena</strain>
    </source>
</reference>
<dbReference type="Gene3D" id="2.30.29.30">
    <property type="entry name" value="Pleckstrin-homology domain (PH domain)/Phosphotyrosine-binding domain (PTB)"/>
    <property type="match status" value="1"/>
</dbReference>
<feature type="compositionally biased region" description="Polar residues" evidence="4">
    <location>
        <begin position="852"/>
        <end position="888"/>
    </location>
</feature>
<keyword evidence="8" id="KW-1185">Reference proteome</keyword>
<accession>A0A2P6NAF5</accession>
<dbReference type="Pfam" id="PF06602">
    <property type="entry name" value="Myotub-related"/>
    <property type="match status" value="1"/>
</dbReference>
<feature type="binding site" evidence="3">
    <location>
        <begin position="629"/>
        <end position="635"/>
    </location>
    <ligand>
        <name>substrate</name>
    </ligand>
</feature>
<dbReference type="InterPro" id="IPR030564">
    <property type="entry name" value="Myotubularin"/>
</dbReference>
<dbReference type="PROSITE" id="PS00383">
    <property type="entry name" value="TYR_PHOSPHATASE_1"/>
    <property type="match status" value="1"/>
</dbReference>
<evidence type="ECO:0000313" key="8">
    <source>
        <dbReference type="Proteomes" id="UP000241769"/>
    </source>
</evidence>
<dbReference type="InterPro" id="IPR003595">
    <property type="entry name" value="Tyr_Pase_cat"/>
</dbReference>
<dbReference type="SUPFAM" id="SSF50729">
    <property type="entry name" value="PH domain-like"/>
    <property type="match status" value="1"/>
</dbReference>
<dbReference type="PANTHER" id="PTHR10807">
    <property type="entry name" value="MYOTUBULARIN-RELATED"/>
    <property type="match status" value="1"/>
</dbReference>
<evidence type="ECO:0000256" key="2">
    <source>
        <dbReference type="PIRSR" id="PIRSR630564-1"/>
    </source>
</evidence>
<dbReference type="AlphaFoldDB" id="A0A2P6NAF5"/>
<feature type="region of interest" description="Disordered" evidence="4">
    <location>
        <begin position="846"/>
        <end position="888"/>
    </location>
</feature>
<dbReference type="SUPFAM" id="SSF52799">
    <property type="entry name" value="(Phosphotyrosine protein) phosphatases II"/>
    <property type="match status" value="1"/>
</dbReference>
<keyword evidence="5" id="KW-0732">Signal</keyword>
<proteinExistence type="inferred from homology"/>
<name>A0A2P6NAF5_9EUKA</name>
<organism evidence="7 8">
    <name type="scientific">Planoprotostelium fungivorum</name>
    <dbReference type="NCBI Taxonomy" id="1890364"/>
    <lineage>
        <taxon>Eukaryota</taxon>
        <taxon>Amoebozoa</taxon>
        <taxon>Evosea</taxon>
        <taxon>Variosea</taxon>
        <taxon>Cavosteliida</taxon>
        <taxon>Cavosteliaceae</taxon>
        <taxon>Planoprotostelium</taxon>
    </lineage>
</organism>
<sequence length="935" mass="105852">MSIHLLFSVLAANQVGANVCTDTNDYDNNHSKITRELMFLVPPHVSYLPPHGASERKELLGFGDPWRLKEGVEITDKKTNKGGIIHSLYDLQIGVKYITDVPDVLVQRTTENRITVWRKKPKHDKHHLLEPPIRKSSSAIPVKEQPHSAPESIPRSNPIKIPEWSNSYKKPNYIESSADSVSPSLASQSCDSVSFGSIPRGGDILTASYGHSFEADGFTIMKSLPRSLMERSVSESSFSSNVSDPIVQIEVEIQHPHIPKEKIEKVVDDLILVRPNGKNMKGTLYMSNYQIIFLPQYSSHNFLSDNIRFMRAEFSLPLATIARFEKVDRQNSSVFSFGGENFYALDIFAKDFRRPIRFLMDPNNTKHQRKEICDYLNTHVYPQRLEDVFAVSSSVRDGEDRLAIGWFGVGKEGNKWKFCYDNNKYQLCDTYPKIIVVPSQATEDMLKEVANFRSKGRIPALTWMNSETGASLTRCSQPKTGISRSYHCSADGDLIKNIQAANSVSQRLHIMDARPMANALANMALGGGYENISYYPNCELTFMGVANIHVVRDSWNKLRELCDAASLHHLDAETDVANKGNANGNSTNANWLSQLEGTRWLDHLSSIIGGSLKIVQILDQRSESVLVHCSDGWDRTSQVCSLVQVMIDGYYRTTRGFCILIEKTWLQFGHKFGERLGLNFDAPAGRDGERSPIFFQFIDATWQVMQQFPASFQFTEELLVVILEHSYSGRFGTFLLDSIKQREENRVAELSPSLWAFILQDAEKYKNPFYNAHTSPAVLYPNSDVSSMLLWKSYYFRYLIDAELLSQYDNKFIEIGRELQEEMKGIKTERDLLKEKVEELERKMREMEKNRPNGTTGKDGNLTGTSPFNGTSIGFNAPTQAKNSKPVNLQPASLIVEEDWMKGDRQRAESTRVMAHEYPLQITADYYSNGGQNGS</sequence>
<dbReference type="InParanoid" id="A0A2P6NAF5"/>
<evidence type="ECO:0000256" key="5">
    <source>
        <dbReference type="SAM" id="SignalP"/>
    </source>
</evidence>
<dbReference type="CDD" id="cd14507">
    <property type="entry name" value="PTP-MTM-like"/>
    <property type="match status" value="1"/>
</dbReference>
<dbReference type="InterPro" id="IPR029021">
    <property type="entry name" value="Prot-tyrosine_phosphatase-like"/>
</dbReference>
<dbReference type="STRING" id="1890364.A0A2P6NAF5"/>